<dbReference type="Pfam" id="PF02811">
    <property type="entry name" value="PHP"/>
    <property type="match status" value="1"/>
</dbReference>
<accession>A0ABX0GQW2</accession>
<evidence type="ECO:0000313" key="3">
    <source>
        <dbReference type="Proteomes" id="UP000800981"/>
    </source>
</evidence>
<keyword evidence="3" id="KW-1185">Reference proteome</keyword>
<proteinExistence type="predicted"/>
<evidence type="ECO:0000313" key="2">
    <source>
        <dbReference type="EMBL" id="NHC13242.1"/>
    </source>
</evidence>
<feature type="domain" description="Polymerase/histidinol phosphatase N-terminal" evidence="1">
    <location>
        <begin position="3"/>
        <end position="67"/>
    </location>
</feature>
<dbReference type="InterPro" id="IPR003141">
    <property type="entry name" value="Pol/His_phosphatase_N"/>
</dbReference>
<dbReference type="Gene3D" id="1.10.150.650">
    <property type="match status" value="1"/>
</dbReference>
<dbReference type="Proteomes" id="UP000800981">
    <property type="component" value="Unassembled WGS sequence"/>
</dbReference>
<dbReference type="EMBL" id="JAANNP010000002">
    <property type="protein sequence ID" value="NHC13242.1"/>
    <property type="molecule type" value="Genomic_DNA"/>
</dbReference>
<dbReference type="InterPro" id="IPR016195">
    <property type="entry name" value="Pol/histidinol_Pase-like"/>
</dbReference>
<organism evidence="2 3">
    <name type="scientific">Motilibacter deserti</name>
    <dbReference type="NCBI Taxonomy" id="2714956"/>
    <lineage>
        <taxon>Bacteria</taxon>
        <taxon>Bacillati</taxon>
        <taxon>Actinomycetota</taxon>
        <taxon>Actinomycetes</taxon>
        <taxon>Motilibacterales</taxon>
        <taxon>Motilibacteraceae</taxon>
        <taxon>Motilibacter</taxon>
    </lineage>
</organism>
<dbReference type="Gene3D" id="3.20.20.140">
    <property type="entry name" value="Metal-dependent hydrolases"/>
    <property type="match status" value="1"/>
</dbReference>
<name>A0ABX0GQW2_9ACTN</name>
<evidence type="ECO:0000259" key="1">
    <source>
        <dbReference type="SMART" id="SM00481"/>
    </source>
</evidence>
<dbReference type="RefSeq" id="WP_166279364.1">
    <property type="nucleotide sequence ID" value="NZ_JAANNP010000002.1"/>
</dbReference>
<dbReference type="SUPFAM" id="SSF89550">
    <property type="entry name" value="PHP domain-like"/>
    <property type="match status" value="1"/>
</dbReference>
<comment type="caution">
    <text evidence="2">The sequence shown here is derived from an EMBL/GenBank/DDBJ whole genome shotgun (WGS) entry which is preliminary data.</text>
</comment>
<reference evidence="2 3" key="1">
    <citation type="submission" date="2020-03" db="EMBL/GenBank/DDBJ databases">
        <title>Two novel Motilibacter sp.</title>
        <authorList>
            <person name="Liu S."/>
        </authorList>
    </citation>
    <scope>NUCLEOTIDE SEQUENCE [LARGE SCALE GENOMIC DNA]</scope>
    <source>
        <strain evidence="2 3">E257</strain>
    </source>
</reference>
<dbReference type="CDD" id="cd07438">
    <property type="entry name" value="PHP_HisPPase_AMP"/>
    <property type="match status" value="1"/>
</dbReference>
<dbReference type="InterPro" id="IPR004013">
    <property type="entry name" value="PHP_dom"/>
</dbReference>
<dbReference type="PANTHER" id="PTHR42924:SF3">
    <property type="entry name" value="POLYMERASE_HISTIDINOL PHOSPHATASE N-TERMINAL DOMAIN-CONTAINING PROTEIN"/>
    <property type="match status" value="1"/>
</dbReference>
<gene>
    <name evidence="2" type="ORF">G9H71_05535</name>
</gene>
<dbReference type="SMART" id="SM00481">
    <property type="entry name" value="POLIIIAc"/>
    <property type="match status" value="1"/>
</dbReference>
<protein>
    <submittedName>
        <fullName evidence="2">PHP domain-containing protein</fullName>
    </submittedName>
</protein>
<dbReference type="InterPro" id="IPR052018">
    <property type="entry name" value="PHP_domain"/>
</dbReference>
<sequence>MRIDLHAHTRASDGTDSPAALVRAAAAAGLDVVAITDHDTTLGWAEAAAALPPGLALVRGAEISCRYRDVSLHLLGYLFDPSAPELGDALAHVRDSRVPRTRAIVERLRTAGVDVSWDDVLARVEDGATVGRPHIADALVANGVVRDRGEAFREWLHSRSEFYVRHAALDPLAAIRAVRAAGGVPVLAHPFARHRGKVLDDSAIVAMASAGLAGLEVHHRDHSAADITRLLGLAAELGLAVTGSSDYHGRGKANLLGEHVTAPEALESLQAQATGPIEVLHG</sequence>
<dbReference type="PANTHER" id="PTHR42924">
    <property type="entry name" value="EXONUCLEASE"/>
    <property type="match status" value="1"/>
</dbReference>